<keyword evidence="1" id="KW-0732">Signal</keyword>
<dbReference type="EMBL" id="BLLF01005542">
    <property type="protein sequence ID" value="GFH31335.1"/>
    <property type="molecule type" value="Genomic_DNA"/>
</dbReference>
<feature type="non-terminal residue" evidence="2">
    <location>
        <position position="55"/>
    </location>
</feature>
<gene>
    <name evidence="2" type="ORF">HaLaN_30356</name>
</gene>
<evidence type="ECO:0000313" key="3">
    <source>
        <dbReference type="Proteomes" id="UP000485058"/>
    </source>
</evidence>
<dbReference type="Proteomes" id="UP000485058">
    <property type="component" value="Unassembled WGS sequence"/>
</dbReference>
<comment type="caution">
    <text evidence="2">The sequence shown here is derived from an EMBL/GenBank/DDBJ whole genome shotgun (WGS) entry which is preliminary data.</text>
</comment>
<feature type="signal peptide" evidence="1">
    <location>
        <begin position="1"/>
        <end position="24"/>
    </location>
</feature>
<reference evidence="2 3" key="1">
    <citation type="submission" date="2020-02" db="EMBL/GenBank/DDBJ databases">
        <title>Draft genome sequence of Haematococcus lacustris strain NIES-144.</title>
        <authorList>
            <person name="Morimoto D."/>
            <person name="Nakagawa S."/>
            <person name="Yoshida T."/>
            <person name="Sawayama S."/>
        </authorList>
    </citation>
    <scope>NUCLEOTIDE SEQUENCE [LARGE SCALE GENOMIC DNA]</scope>
    <source>
        <strain evidence="2 3">NIES-144</strain>
    </source>
</reference>
<sequence length="55" mass="6039">MVWWSPAKRLLLTWLLTSCCLVTAQFMAQDSSLALAFCTSPAAKQLKCGWASSSE</sequence>
<keyword evidence="3" id="KW-1185">Reference proteome</keyword>
<dbReference type="AlphaFoldDB" id="A0A6A0AFB0"/>
<evidence type="ECO:0000313" key="2">
    <source>
        <dbReference type="EMBL" id="GFH31335.1"/>
    </source>
</evidence>
<evidence type="ECO:0000256" key="1">
    <source>
        <dbReference type="SAM" id="SignalP"/>
    </source>
</evidence>
<name>A0A6A0AFB0_HAELA</name>
<accession>A0A6A0AFB0</accession>
<protein>
    <submittedName>
        <fullName evidence="2">Uncharacterized protein</fullName>
    </submittedName>
</protein>
<organism evidence="2 3">
    <name type="scientific">Haematococcus lacustris</name>
    <name type="common">Green alga</name>
    <name type="synonym">Haematococcus pluvialis</name>
    <dbReference type="NCBI Taxonomy" id="44745"/>
    <lineage>
        <taxon>Eukaryota</taxon>
        <taxon>Viridiplantae</taxon>
        <taxon>Chlorophyta</taxon>
        <taxon>core chlorophytes</taxon>
        <taxon>Chlorophyceae</taxon>
        <taxon>CS clade</taxon>
        <taxon>Chlamydomonadales</taxon>
        <taxon>Haematococcaceae</taxon>
        <taxon>Haematococcus</taxon>
    </lineage>
</organism>
<feature type="chain" id="PRO_5025463351" evidence="1">
    <location>
        <begin position="25"/>
        <end position="55"/>
    </location>
</feature>
<proteinExistence type="predicted"/>